<keyword evidence="2" id="KW-0413">Isomerase</keyword>
<comment type="similarity">
    <text evidence="1">Belongs to the aspartate/glutamate racemases family.</text>
</comment>
<dbReference type="AlphaFoldDB" id="A0A2M7VJM4"/>
<sequence length="231" mass="26084">MIMKTVGIIGGLGPETTSKFYLDIVFSCQKKSKTNRPLIIIASVPMSYEIEEDVILKNIGIERYLPFLVAEAKRLEKAGADFIVMPCNSLHIFIKEIRDAVKIPVLSIVEETVKFLKKNNLNKVGIVSTLATIENKLYENTFKENGIAYVTPDGFQQAKLGKFILNLVTGQRNNRNREELIQIINDFEKKDVDCVALACTDLQLLIPKHPRLKIFDTMKILADATVEEILK</sequence>
<dbReference type="Pfam" id="PF01177">
    <property type="entry name" value="Asp_Glu_race"/>
    <property type="match status" value="1"/>
</dbReference>
<evidence type="ECO:0000256" key="2">
    <source>
        <dbReference type="ARBA" id="ARBA00023235"/>
    </source>
</evidence>
<evidence type="ECO:0000313" key="4">
    <source>
        <dbReference type="Proteomes" id="UP000231469"/>
    </source>
</evidence>
<dbReference type="PANTHER" id="PTHR21198">
    <property type="entry name" value="GLUTAMATE RACEMASE"/>
    <property type="match status" value="1"/>
</dbReference>
<organism evidence="3 4">
    <name type="scientific">bacterium (Candidatus Gribaldobacteria) CG_4_10_14_0_2_um_filter_36_18</name>
    <dbReference type="NCBI Taxonomy" id="2014264"/>
    <lineage>
        <taxon>Bacteria</taxon>
        <taxon>Candidatus Gribaldobacteria</taxon>
    </lineage>
</organism>
<dbReference type="NCBIfam" id="TIGR00035">
    <property type="entry name" value="asp_race"/>
    <property type="match status" value="1"/>
</dbReference>
<reference evidence="4" key="1">
    <citation type="submission" date="2017-09" db="EMBL/GenBank/DDBJ databases">
        <title>Depth-based differentiation of microbial function through sediment-hosted aquifers and enrichment of novel symbionts in the deep terrestrial subsurface.</title>
        <authorList>
            <person name="Probst A.J."/>
            <person name="Ladd B."/>
            <person name="Jarett J.K."/>
            <person name="Geller-Mcgrath D.E."/>
            <person name="Sieber C.M.K."/>
            <person name="Emerson J.B."/>
            <person name="Anantharaman K."/>
            <person name="Thomas B.C."/>
            <person name="Malmstrom R."/>
            <person name="Stieglmeier M."/>
            <person name="Klingl A."/>
            <person name="Woyke T."/>
            <person name="Ryan C.M."/>
            <person name="Banfield J.F."/>
        </authorList>
    </citation>
    <scope>NUCLEOTIDE SEQUENCE [LARGE SCALE GENOMIC DNA]</scope>
</reference>
<name>A0A2M7VJM4_9BACT</name>
<dbReference type="InterPro" id="IPR004380">
    <property type="entry name" value="Asp_race"/>
</dbReference>
<dbReference type="InterPro" id="IPR015942">
    <property type="entry name" value="Asp/Glu/hydantoin_racemase"/>
</dbReference>
<proteinExistence type="inferred from homology"/>
<evidence type="ECO:0000313" key="3">
    <source>
        <dbReference type="EMBL" id="PJA02051.1"/>
    </source>
</evidence>
<evidence type="ECO:0000256" key="1">
    <source>
        <dbReference type="ARBA" id="ARBA00007847"/>
    </source>
</evidence>
<dbReference type="Proteomes" id="UP000231469">
    <property type="component" value="Unassembled WGS sequence"/>
</dbReference>
<comment type="caution">
    <text evidence="3">The sequence shown here is derived from an EMBL/GenBank/DDBJ whole genome shotgun (WGS) entry which is preliminary data.</text>
</comment>
<evidence type="ECO:0008006" key="5">
    <source>
        <dbReference type="Google" id="ProtNLM"/>
    </source>
</evidence>
<dbReference type="GO" id="GO:0047661">
    <property type="term" value="F:amino-acid racemase activity"/>
    <property type="evidence" value="ECO:0007669"/>
    <property type="project" value="InterPro"/>
</dbReference>
<dbReference type="SUPFAM" id="SSF53681">
    <property type="entry name" value="Aspartate/glutamate racemase"/>
    <property type="match status" value="2"/>
</dbReference>
<dbReference type="Gene3D" id="3.40.50.1860">
    <property type="match status" value="2"/>
</dbReference>
<protein>
    <recommendedName>
        <fullName evidence="5">Aspartate racemase</fullName>
    </recommendedName>
</protein>
<dbReference type="InterPro" id="IPR001920">
    <property type="entry name" value="Asp/Glu_race"/>
</dbReference>
<dbReference type="PANTHER" id="PTHR21198:SF7">
    <property type="entry name" value="ASPARTATE-GLUTAMATE RACEMASE FAMILY"/>
    <property type="match status" value="1"/>
</dbReference>
<gene>
    <name evidence="3" type="ORF">COX73_02795</name>
</gene>
<dbReference type="EMBL" id="PFPS01000118">
    <property type="protein sequence ID" value="PJA02051.1"/>
    <property type="molecule type" value="Genomic_DNA"/>
</dbReference>
<accession>A0A2M7VJM4</accession>